<evidence type="ECO:0000313" key="2">
    <source>
        <dbReference type="EMBL" id="PWE00626.1"/>
    </source>
</evidence>
<feature type="compositionally biased region" description="Polar residues" evidence="1">
    <location>
        <begin position="47"/>
        <end position="57"/>
    </location>
</feature>
<evidence type="ECO:0000313" key="3">
    <source>
        <dbReference type="Proteomes" id="UP000244956"/>
    </source>
</evidence>
<gene>
    <name evidence="2" type="ORF">DDZ16_03240</name>
</gene>
<feature type="compositionally biased region" description="Basic and acidic residues" evidence="1">
    <location>
        <begin position="58"/>
        <end position="74"/>
    </location>
</feature>
<dbReference type="Proteomes" id="UP000244956">
    <property type="component" value="Unassembled WGS sequence"/>
</dbReference>
<comment type="caution">
    <text evidence="2">The sequence shown here is derived from an EMBL/GenBank/DDBJ whole genome shotgun (WGS) entry which is preliminary data.</text>
</comment>
<name>A0A2U2BC32_9BACT</name>
<proteinExistence type="predicted"/>
<protein>
    <submittedName>
        <fullName evidence="2">Uncharacterized protein</fullName>
    </submittedName>
</protein>
<feature type="region of interest" description="Disordered" evidence="1">
    <location>
        <begin position="40"/>
        <end position="81"/>
    </location>
</feature>
<accession>A0A2U2BC32</accession>
<dbReference type="AlphaFoldDB" id="A0A2U2BC32"/>
<sequence length="81" mass="9133">MEMRGCSHKNALCFSRRGGDGLADFFELRDGRLFDGLKTAKPGGNVPMQNGSKNVTVQHHEGMGRGRWQKDRASPEWMGYY</sequence>
<dbReference type="EMBL" id="QEWP01000002">
    <property type="protein sequence ID" value="PWE00626.1"/>
    <property type="molecule type" value="Genomic_DNA"/>
</dbReference>
<reference evidence="2 3" key="1">
    <citation type="submission" date="2018-05" db="EMBL/GenBank/DDBJ databases">
        <title>Marinilabilia rubrum sp. nov., isolated from saltern sediment.</title>
        <authorList>
            <person name="Zhang R."/>
        </authorList>
    </citation>
    <scope>NUCLEOTIDE SEQUENCE [LARGE SCALE GENOMIC DNA]</scope>
    <source>
        <strain evidence="2 3">WTE16</strain>
    </source>
</reference>
<keyword evidence="3" id="KW-1185">Reference proteome</keyword>
<organism evidence="2 3">
    <name type="scientific">Marinilabilia rubra</name>
    <dbReference type="NCBI Taxonomy" id="2162893"/>
    <lineage>
        <taxon>Bacteria</taxon>
        <taxon>Pseudomonadati</taxon>
        <taxon>Bacteroidota</taxon>
        <taxon>Bacteroidia</taxon>
        <taxon>Marinilabiliales</taxon>
        <taxon>Marinilabiliaceae</taxon>
        <taxon>Marinilabilia</taxon>
    </lineage>
</organism>
<evidence type="ECO:0000256" key="1">
    <source>
        <dbReference type="SAM" id="MobiDB-lite"/>
    </source>
</evidence>